<evidence type="ECO:0000313" key="2">
    <source>
        <dbReference type="Proteomes" id="UP001444071"/>
    </source>
</evidence>
<sequence>MWACRTESVVENWPTMDAAVDLRVHSEEDAVIENNRIQPDPDSVDPEHFGTFDGNMPLYSGFDDGIHTSPRPLVPSQTINGSLTPNIQVACPSEFVDGAASCQTMDDSCHDALRRQAMTFVLTAREKHRLSQRGVNDIIAAMHQYQETLVANLRSQLQKAFQQHQGSELEKDALELFNKIEDPFAFISTTYRQGSVIKKNVNFVESEEVSVGHTTCMVKKGKKRFLTTVPRCFHYVPLVRSLKQLLFHPRVLATIDEQQNYRNEYLYDIIDGELI</sequence>
<name>A0ABV0WGV8_9TELE</name>
<proteinExistence type="predicted"/>
<dbReference type="EMBL" id="JAHRIM010050531">
    <property type="protein sequence ID" value="MEQ2268788.1"/>
    <property type="molecule type" value="Genomic_DNA"/>
</dbReference>
<dbReference type="Proteomes" id="UP001444071">
    <property type="component" value="Unassembled WGS sequence"/>
</dbReference>
<gene>
    <name evidence="1" type="ORF">XENORESO_015089</name>
</gene>
<comment type="caution">
    <text evidence="1">The sequence shown here is derived from an EMBL/GenBank/DDBJ whole genome shotgun (WGS) entry which is preliminary data.</text>
</comment>
<protein>
    <submittedName>
        <fullName evidence="1">Uncharacterized protein</fullName>
    </submittedName>
</protein>
<accession>A0ABV0WGV8</accession>
<reference evidence="1 2" key="1">
    <citation type="submission" date="2021-06" db="EMBL/GenBank/DDBJ databases">
        <authorList>
            <person name="Palmer J.M."/>
        </authorList>
    </citation>
    <scope>NUCLEOTIDE SEQUENCE [LARGE SCALE GENOMIC DNA]</scope>
    <source>
        <strain evidence="1 2">XR_2019</strain>
        <tissue evidence="1">Muscle</tissue>
    </source>
</reference>
<keyword evidence="2" id="KW-1185">Reference proteome</keyword>
<organism evidence="1 2">
    <name type="scientific">Xenotaenia resolanae</name>
    <dbReference type="NCBI Taxonomy" id="208358"/>
    <lineage>
        <taxon>Eukaryota</taxon>
        <taxon>Metazoa</taxon>
        <taxon>Chordata</taxon>
        <taxon>Craniata</taxon>
        <taxon>Vertebrata</taxon>
        <taxon>Euteleostomi</taxon>
        <taxon>Actinopterygii</taxon>
        <taxon>Neopterygii</taxon>
        <taxon>Teleostei</taxon>
        <taxon>Neoteleostei</taxon>
        <taxon>Acanthomorphata</taxon>
        <taxon>Ovalentaria</taxon>
        <taxon>Atherinomorphae</taxon>
        <taxon>Cyprinodontiformes</taxon>
        <taxon>Goodeidae</taxon>
        <taxon>Xenotaenia</taxon>
    </lineage>
</organism>
<evidence type="ECO:0000313" key="1">
    <source>
        <dbReference type="EMBL" id="MEQ2268788.1"/>
    </source>
</evidence>